<reference evidence="6 7" key="1">
    <citation type="journal article" date="2016" name="Front. Microbiol.">
        <title>Single-Cell (Meta-)Genomics of a Dimorphic Candidatus Thiomargarita nelsonii Reveals Genomic Plasticity.</title>
        <authorList>
            <person name="Flood B.E."/>
            <person name="Fliss P."/>
            <person name="Jones D.S."/>
            <person name="Dick G.J."/>
            <person name="Jain S."/>
            <person name="Kaster A.K."/>
            <person name="Winkel M."/>
            <person name="Mussmann M."/>
            <person name="Bailey J."/>
        </authorList>
    </citation>
    <scope>NUCLEOTIDE SEQUENCE [LARGE SCALE GENOMIC DNA]</scope>
    <source>
        <strain evidence="6">Hydrate Ridge</strain>
    </source>
</reference>
<evidence type="ECO:0000259" key="5">
    <source>
        <dbReference type="PROSITE" id="PS50222"/>
    </source>
</evidence>
<feature type="domain" description="EF-hand" evidence="5">
    <location>
        <begin position="33"/>
        <end position="58"/>
    </location>
</feature>
<name>A0A0A6P1K2_9GAMM</name>
<keyword evidence="7" id="KW-1185">Reference proteome</keyword>
<sequence length="181" mass="20036">MKTIMTLSSAIALSLTVSASVAAAPDWENRLAKKFDVNQDGSITRAEVVQIYNKKFTTADADGDGFLSPDEMSTALEQRRQQMAAEHFAEMDTDGNGSLSLKEFQAGKPPAGRKPGGTPKQRFSRLDQDGDGLVSATELRTRFLRIFKRLDSNRDEVISAEEMSRKQACFGRHGKPHGRKW</sequence>
<feature type="domain" description="EF-hand" evidence="5">
    <location>
        <begin position="138"/>
        <end position="173"/>
    </location>
</feature>
<accession>A0A0A6P1K2</accession>
<protein>
    <recommendedName>
        <fullName evidence="5">EF-hand domain-containing protein</fullName>
    </recommendedName>
</protein>
<feature type="signal peptide" evidence="4">
    <location>
        <begin position="1"/>
        <end position="23"/>
    </location>
</feature>
<comment type="caution">
    <text evidence="6">The sequence shown here is derived from an EMBL/GenBank/DDBJ whole genome shotgun (WGS) entry which is preliminary data.</text>
</comment>
<dbReference type="Gene3D" id="1.10.238.10">
    <property type="entry name" value="EF-hand"/>
    <property type="match status" value="2"/>
</dbReference>
<keyword evidence="1" id="KW-0479">Metal-binding</keyword>
<dbReference type="Pfam" id="PF13499">
    <property type="entry name" value="EF-hand_7"/>
    <property type="match status" value="1"/>
</dbReference>
<dbReference type="SMART" id="SM00054">
    <property type="entry name" value="EFh"/>
    <property type="match status" value="3"/>
</dbReference>
<evidence type="ECO:0000256" key="2">
    <source>
        <dbReference type="ARBA" id="ARBA00022737"/>
    </source>
</evidence>
<gene>
    <name evidence="6" type="ORF">PN36_27910</name>
</gene>
<dbReference type="CDD" id="cd00051">
    <property type="entry name" value="EFh"/>
    <property type="match status" value="1"/>
</dbReference>
<feature type="domain" description="EF-hand" evidence="5">
    <location>
        <begin position="79"/>
        <end position="114"/>
    </location>
</feature>
<dbReference type="InterPro" id="IPR018247">
    <property type="entry name" value="EF_Hand_1_Ca_BS"/>
</dbReference>
<dbReference type="Proteomes" id="UP000030428">
    <property type="component" value="Unassembled WGS sequence"/>
</dbReference>
<keyword evidence="2" id="KW-0677">Repeat</keyword>
<feature type="chain" id="PRO_5007387729" description="EF-hand domain-containing protein" evidence="4">
    <location>
        <begin position="24"/>
        <end position="181"/>
    </location>
</feature>
<dbReference type="PROSITE" id="PS00018">
    <property type="entry name" value="EF_HAND_1"/>
    <property type="match status" value="1"/>
</dbReference>
<dbReference type="InterPro" id="IPR011992">
    <property type="entry name" value="EF-hand-dom_pair"/>
</dbReference>
<dbReference type="SUPFAM" id="SSF47473">
    <property type="entry name" value="EF-hand"/>
    <property type="match status" value="1"/>
</dbReference>
<evidence type="ECO:0000313" key="6">
    <source>
        <dbReference type="EMBL" id="KHD09332.1"/>
    </source>
</evidence>
<proteinExistence type="predicted"/>
<feature type="region of interest" description="Disordered" evidence="3">
    <location>
        <begin position="86"/>
        <end position="129"/>
    </location>
</feature>
<dbReference type="PANTHER" id="PTHR10827:SF98">
    <property type="entry name" value="45 KDA CALCIUM-BINDING PROTEIN"/>
    <property type="match status" value="1"/>
</dbReference>
<evidence type="ECO:0000256" key="3">
    <source>
        <dbReference type="SAM" id="MobiDB-lite"/>
    </source>
</evidence>
<dbReference type="PANTHER" id="PTHR10827">
    <property type="entry name" value="RETICULOCALBIN"/>
    <property type="match status" value="1"/>
</dbReference>
<evidence type="ECO:0000256" key="4">
    <source>
        <dbReference type="SAM" id="SignalP"/>
    </source>
</evidence>
<dbReference type="EMBL" id="JSZA02000176">
    <property type="protein sequence ID" value="KHD09332.1"/>
    <property type="molecule type" value="Genomic_DNA"/>
</dbReference>
<evidence type="ECO:0000256" key="1">
    <source>
        <dbReference type="ARBA" id="ARBA00022723"/>
    </source>
</evidence>
<keyword evidence="4" id="KW-0732">Signal</keyword>
<dbReference type="AlphaFoldDB" id="A0A0A6P1K2"/>
<dbReference type="InterPro" id="IPR002048">
    <property type="entry name" value="EF_hand_dom"/>
</dbReference>
<dbReference type="PROSITE" id="PS50222">
    <property type="entry name" value="EF_HAND_2"/>
    <property type="match status" value="3"/>
</dbReference>
<evidence type="ECO:0000313" key="7">
    <source>
        <dbReference type="Proteomes" id="UP000030428"/>
    </source>
</evidence>
<dbReference type="GO" id="GO:0005509">
    <property type="term" value="F:calcium ion binding"/>
    <property type="evidence" value="ECO:0007669"/>
    <property type="project" value="InterPro"/>
</dbReference>
<dbReference type="Pfam" id="PF13202">
    <property type="entry name" value="EF-hand_5"/>
    <property type="match status" value="2"/>
</dbReference>
<organism evidence="6 7">
    <name type="scientific">Candidatus Thiomargarita nelsonii</name>
    <dbReference type="NCBI Taxonomy" id="1003181"/>
    <lineage>
        <taxon>Bacteria</taxon>
        <taxon>Pseudomonadati</taxon>
        <taxon>Pseudomonadota</taxon>
        <taxon>Gammaproteobacteria</taxon>
        <taxon>Thiotrichales</taxon>
        <taxon>Thiotrichaceae</taxon>
        <taxon>Thiomargarita</taxon>
    </lineage>
</organism>